<sequence>MSDEVEIGFMEARAVLQSECLKVLPAVRRQVDAHRQTFIWQMDKGLANSIFGIPIEKAHDARLTSEQVRRIARENGKNYCYTCMAITPKVLALSLSIERLSHGTLSPQEELNCFRSLIERLAVLEAALEAMSRTVRPEKIKTFDDLIEVREAVSTLIGTRFDWSKLQLIDFSKMPSKTDYFHDSAETRVDLSARNILNQIDKLQKKERYKGIRPFYNFCCEFVHPNIGDILATTSEKQIIKTQGGQLAYKTKYHEDPSKISKDDRDFFILFSKAYAFGTMLIREAEKVTLEYGNLLNTVRRVNRKCAHKVVKRQIACFSKDDYCPCGSGRSIRACAFRRERP</sequence>
<dbReference type="AlphaFoldDB" id="A0A1I0YN73"/>
<accession>A0A1I0YN73</accession>
<name>A0A1I0YN73_9RHOB</name>
<dbReference type="OrthoDB" id="7818310at2"/>
<gene>
    <name evidence="1" type="ORF">SAMN05421688_3244</name>
</gene>
<keyword evidence="2" id="KW-1185">Reference proteome</keyword>
<evidence type="ECO:0000313" key="1">
    <source>
        <dbReference type="EMBL" id="SFB14849.1"/>
    </source>
</evidence>
<evidence type="ECO:0000313" key="2">
    <source>
        <dbReference type="Proteomes" id="UP000198796"/>
    </source>
</evidence>
<reference evidence="1 2" key="1">
    <citation type="submission" date="2016-10" db="EMBL/GenBank/DDBJ databases">
        <authorList>
            <person name="de Groot N.N."/>
        </authorList>
    </citation>
    <scope>NUCLEOTIDE SEQUENCE [LARGE SCALE GENOMIC DNA]</scope>
    <source>
        <strain evidence="1 2">DSM 29316</strain>
    </source>
</reference>
<organism evidence="1 2">
    <name type="scientific">Poseidonocella pacifica</name>
    <dbReference type="NCBI Taxonomy" id="871651"/>
    <lineage>
        <taxon>Bacteria</taxon>
        <taxon>Pseudomonadati</taxon>
        <taxon>Pseudomonadota</taxon>
        <taxon>Alphaproteobacteria</taxon>
        <taxon>Rhodobacterales</taxon>
        <taxon>Roseobacteraceae</taxon>
        <taxon>Poseidonocella</taxon>
    </lineage>
</organism>
<protein>
    <recommendedName>
        <fullName evidence="3">SEC-C motif-containing protein</fullName>
    </recommendedName>
</protein>
<proteinExistence type="predicted"/>
<dbReference type="EMBL" id="FOJU01000006">
    <property type="protein sequence ID" value="SFB14849.1"/>
    <property type="molecule type" value="Genomic_DNA"/>
</dbReference>
<dbReference type="STRING" id="871651.SAMN05421688_3244"/>
<evidence type="ECO:0008006" key="3">
    <source>
        <dbReference type="Google" id="ProtNLM"/>
    </source>
</evidence>
<dbReference type="Proteomes" id="UP000198796">
    <property type="component" value="Unassembled WGS sequence"/>
</dbReference>
<dbReference type="RefSeq" id="WP_092066787.1">
    <property type="nucleotide sequence ID" value="NZ_FOJU01000006.1"/>
</dbReference>